<proteinExistence type="predicted"/>
<evidence type="ECO:0000313" key="3">
    <source>
        <dbReference type="Proteomes" id="UP001321861"/>
    </source>
</evidence>
<feature type="transmembrane region" description="Helical" evidence="1">
    <location>
        <begin position="61"/>
        <end position="80"/>
    </location>
</feature>
<accession>A0AAU9DVL7</accession>
<keyword evidence="1" id="KW-1133">Transmembrane helix</keyword>
<reference evidence="2 3" key="1">
    <citation type="journal article" date="2023" name="Microbiol. Spectr.">
        <title>Symbiosis of Carpenter Bees with Uncharacterized Lactic Acid Bacteria Showing NAD Auxotrophy.</title>
        <authorList>
            <person name="Kawasaki S."/>
            <person name="Ozawa K."/>
            <person name="Mori T."/>
            <person name="Yamamoto A."/>
            <person name="Ito M."/>
            <person name="Ohkuma M."/>
            <person name="Sakamoto M."/>
            <person name="Matsutani M."/>
        </authorList>
    </citation>
    <scope>NUCLEOTIDE SEQUENCE [LARGE SCALE GENOMIC DNA]</scope>
    <source>
        <strain evidence="2 3">XA3</strain>
    </source>
</reference>
<keyword evidence="1" id="KW-0472">Membrane</keyword>
<sequence length="157" mass="18420">MNKLKASFSGIMNFKPAKIYWWIVIILAFTPVLYFSYLFISVKDFSANWLKTLQANPEVSIMFIISLVDLMLSYYLWQFHENIVDNKPALKNIYLVLLFFQTILGNIFMIFLSGMGLYKLKSMTRISVQKPQGLSLTLILVSIIYAFCGFMMWRIYF</sequence>
<evidence type="ECO:0000256" key="1">
    <source>
        <dbReference type="SAM" id="Phobius"/>
    </source>
</evidence>
<dbReference type="Proteomes" id="UP001321861">
    <property type="component" value="Chromosome"/>
</dbReference>
<dbReference type="RefSeq" id="WP_317635835.1">
    <property type="nucleotide sequence ID" value="NZ_AP026802.1"/>
</dbReference>
<dbReference type="AlphaFoldDB" id="A0AAU9DVL7"/>
<evidence type="ECO:0008006" key="4">
    <source>
        <dbReference type="Google" id="ProtNLM"/>
    </source>
</evidence>
<feature type="transmembrane region" description="Helical" evidence="1">
    <location>
        <begin position="92"/>
        <end position="112"/>
    </location>
</feature>
<protein>
    <recommendedName>
        <fullName evidence="4">DUF4234 domain-containing protein</fullName>
    </recommendedName>
</protein>
<evidence type="ECO:0000313" key="2">
    <source>
        <dbReference type="EMBL" id="BDR57903.1"/>
    </source>
</evidence>
<feature type="transmembrane region" description="Helical" evidence="1">
    <location>
        <begin position="20"/>
        <end position="40"/>
    </location>
</feature>
<keyword evidence="1" id="KW-0812">Transmembrane</keyword>
<dbReference type="EMBL" id="AP026802">
    <property type="protein sequence ID" value="BDR57903.1"/>
    <property type="molecule type" value="Genomic_DNA"/>
</dbReference>
<name>A0AAU9DVL7_9LACO</name>
<feature type="transmembrane region" description="Helical" evidence="1">
    <location>
        <begin position="133"/>
        <end position="156"/>
    </location>
</feature>
<gene>
    <name evidence="2" type="ORF">XA3_03440</name>
</gene>
<dbReference type="KEGG" id="xap:XA3_03440"/>
<keyword evidence="3" id="KW-1185">Reference proteome</keyword>
<organism evidence="2 3">
    <name type="scientific">Xylocopilactobacillus apicola</name>
    <dbReference type="NCBI Taxonomy" id="2932184"/>
    <lineage>
        <taxon>Bacteria</taxon>
        <taxon>Bacillati</taxon>
        <taxon>Bacillota</taxon>
        <taxon>Bacilli</taxon>
        <taxon>Lactobacillales</taxon>
        <taxon>Lactobacillaceae</taxon>
        <taxon>Xylocopilactobacillus</taxon>
    </lineage>
</organism>